<evidence type="ECO:0000313" key="3">
    <source>
        <dbReference type="Proteomes" id="UP000217153"/>
    </source>
</evidence>
<feature type="transmembrane region" description="Helical" evidence="1">
    <location>
        <begin position="72"/>
        <end position="103"/>
    </location>
</feature>
<dbReference type="EMBL" id="CP016768">
    <property type="protein sequence ID" value="ASY09328.1"/>
    <property type="molecule type" value="Genomic_DNA"/>
</dbReference>
<reference evidence="3" key="1">
    <citation type="submission" date="2016-10" db="EMBL/GenBank/DDBJ databases">
        <title>High microdiversification within the ubiquitous acI lineage of Actinobacteria.</title>
        <authorList>
            <person name="Neuenschwander S.M."/>
            <person name="Salcher M."/>
            <person name="Ghai R."/>
            <person name="Pernthaler J."/>
        </authorList>
    </citation>
    <scope>NUCLEOTIDE SEQUENCE [LARGE SCALE GENOMIC DNA]</scope>
</reference>
<evidence type="ECO:0008006" key="4">
    <source>
        <dbReference type="Google" id="ProtNLM"/>
    </source>
</evidence>
<feature type="transmembrane region" description="Helical" evidence="1">
    <location>
        <begin position="39"/>
        <end position="60"/>
    </location>
</feature>
<accession>A0A249JXR9</accession>
<sequence>MILEILAIAFFAKIAWYDIRTQMIKNSDLLATGLILLMLYWRNWLISFLNFTIYLMLYFISQRKLGEGDLKLSIICTLPLSSFFQLMHAVTITWLIGGVFALFKPKASFAFAPFMILGTVLAKFSIP</sequence>
<dbReference type="Proteomes" id="UP000217153">
    <property type="component" value="Chromosome"/>
</dbReference>
<protein>
    <recommendedName>
        <fullName evidence="4">Prepilin type IV endopeptidase peptidase domain-containing protein</fullName>
    </recommendedName>
</protein>
<name>A0A249JXR9_9ACTN</name>
<feature type="transmembrane region" description="Helical" evidence="1">
    <location>
        <begin position="109"/>
        <end position="126"/>
    </location>
</feature>
<dbReference type="KEGG" id="abam:B1s21122_03080"/>
<keyword evidence="1" id="KW-0812">Transmembrane</keyword>
<dbReference type="RefSeq" id="WP_095680634.1">
    <property type="nucleotide sequence ID" value="NZ_CP016768.2"/>
</dbReference>
<gene>
    <name evidence="2" type="ORF">B1s21122_03080</name>
</gene>
<dbReference type="AlphaFoldDB" id="A0A249JXR9"/>
<dbReference type="OrthoDB" id="2087435at2"/>
<keyword evidence="3" id="KW-1185">Reference proteome</keyword>
<organism evidence="2 3">
    <name type="scientific">Candidatus Nanopelagicus limnae</name>
    <dbReference type="NCBI Taxonomy" id="1884634"/>
    <lineage>
        <taxon>Bacteria</taxon>
        <taxon>Bacillati</taxon>
        <taxon>Actinomycetota</taxon>
        <taxon>Actinomycetes</taxon>
        <taxon>Candidatus Nanopelagicales</taxon>
        <taxon>Candidatus Nanopelagicaceae</taxon>
        <taxon>Candidatus Nanopelagicus</taxon>
    </lineage>
</organism>
<keyword evidence="1" id="KW-1133">Transmembrane helix</keyword>
<proteinExistence type="predicted"/>
<evidence type="ECO:0000313" key="2">
    <source>
        <dbReference type="EMBL" id="ASY09328.1"/>
    </source>
</evidence>
<keyword evidence="1" id="KW-0472">Membrane</keyword>
<evidence type="ECO:0000256" key="1">
    <source>
        <dbReference type="SAM" id="Phobius"/>
    </source>
</evidence>